<dbReference type="Proteomes" id="UP000000517">
    <property type="component" value="Chromosome"/>
</dbReference>
<keyword evidence="6" id="KW-0472">Membrane</keyword>
<evidence type="ECO:0000313" key="8">
    <source>
        <dbReference type="EMBL" id="ADL24714.1"/>
    </source>
</evidence>
<dbReference type="InterPro" id="IPR051906">
    <property type="entry name" value="TolC-like"/>
</dbReference>
<dbReference type="SUPFAM" id="SSF56954">
    <property type="entry name" value="Outer membrane efflux proteins (OEP)"/>
    <property type="match status" value="1"/>
</dbReference>
<evidence type="ECO:0000313" key="9">
    <source>
        <dbReference type="Proteomes" id="UP000000517"/>
    </source>
</evidence>
<sequence>MIKNLFFILAMTGIALAGEVRYDCLRFVEQGLASDPQMEELRYGTEAKKNKISALKSEVILPTFYVSMMVGPAPGLKEYNDYYFNQSGDTLGIEKAEKYDFSRMGPFWGVEAKFVQPLNLGQYRTGKQALEADLQQKTFEIENSTLKKEVELQSYYYNYLLALEMKRIAADAQKQVDKAYDQLEEALDEDEPTVSQTDLLNLKAKMHTVKEGVIEADLGMKRVQLAIRFALGLQDGETFAAEDTILAMRPEPMPTEDQVRELTIKHNPELKQLEAGLRARRFQMDLAEAKLAPEFFVMGQFEYVKSWAGNRNVVQKNAFAQDAVNKISGLIGVGLRYRLNFWKSWEEFRQARTEYRGLKLKENYASEGLVAKAVEQYYQVVAAKGKLDALRESLRATESLLKDAAMKYDLDKSQTSALVSAYTQNITMQKDYYFAVCRYNVEFAGLVAKMGLSLSDYKTYFK</sequence>
<evidence type="ECO:0000256" key="6">
    <source>
        <dbReference type="ARBA" id="ARBA00023136"/>
    </source>
</evidence>
<evidence type="ECO:0000256" key="3">
    <source>
        <dbReference type="ARBA" id="ARBA00022448"/>
    </source>
</evidence>
<dbReference type="GO" id="GO:0015288">
    <property type="term" value="F:porin activity"/>
    <property type="evidence" value="ECO:0007669"/>
    <property type="project" value="TreeGrafter"/>
</dbReference>
<comment type="similarity">
    <text evidence="2">Belongs to the outer membrane factor (OMF) (TC 1.B.17) family.</text>
</comment>
<comment type="subcellular location">
    <subcellularLocation>
        <location evidence="1">Cell outer membrane</location>
    </subcellularLocation>
</comment>
<dbReference type="STRING" id="59374.FSU_1095"/>
<name>D9S9F8_FIBSS</name>
<evidence type="ECO:0000256" key="4">
    <source>
        <dbReference type="ARBA" id="ARBA00022452"/>
    </source>
</evidence>
<gene>
    <name evidence="8" type="ordered locus">FSU_1095</name>
</gene>
<dbReference type="AlphaFoldDB" id="D9S9F8"/>
<evidence type="ECO:0000256" key="7">
    <source>
        <dbReference type="ARBA" id="ARBA00023237"/>
    </source>
</evidence>
<reference evidence="9" key="1">
    <citation type="submission" date="2010-08" db="EMBL/GenBank/DDBJ databases">
        <title>Complete sequence of Fibrobacter succinogenes subsp. succinogenes S85.</title>
        <authorList>
            <person name="Durkin A.S."/>
            <person name="Nelson K.E."/>
            <person name="Morrison M."/>
            <person name="Forsberg C.W."/>
            <person name="Wilson D.B."/>
            <person name="Russell J.B."/>
            <person name="Cann I.K.O."/>
            <person name="Mackie R.I."/>
            <person name="White B.A."/>
        </authorList>
    </citation>
    <scope>NUCLEOTIDE SEQUENCE [LARGE SCALE GENOMIC DNA]</scope>
    <source>
        <strain evidence="9">ATCC 19169 / S85</strain>
    </source>
</reference>
<proteinExistence type="inferred from homology"/>
<dbReference type="GO" id="GO:0015562">
    <property type="term" value="F:efflux transmembrane transporter activity"/>
    <property type="evidence" value="ECO:0007669"/>
    <property type="project" value="InterPro"/>
</dbReference>
<keyword evidence="7" id="KW-0998">Cell outer membrane</keyword>
<dbReference type="Pfam" id="PF02321">
    <property type="entry name" value="OEP"/>
    <property type="match status" value="1"/>
</dbReference>
<evidence type="ECO:0000256" key="1">
    <source>
        <dbReference type="ARBA" id="ARBA00004442"/>
    </source>
</evidence>
<dbReference type="HOGENOM" id="CLU_591536_0_0_0"/>
<dbReference type="EMBL" id="CP002158">
    <property type="protein sequence ID" value="ADL24714.1"/>
    <property type="molecule type" value="Genomic_DNA"/>
</dbReference>
<protein>
    <submittedName>
        <fullName evidence="8">Outer membrane efflux protein</fullName>
    </submittedName>
</protein>
<dbReference type="RefSeq" id="WP_014545440.1">
    <property type="nucleotide sequence ID" value="NC_013410.1"/>
</dbReference>
<keyword evidence="3" id="KW-0813">Transport</keyword>
<dbReference type="eggNOG" id="COG1538">
    <property type="taxonomic scope" value="Bacteria"/>
</dbReference>
<keyword evidence="4" id="KW-1134">Transmembrane beta strand</keyword>
<keyword evidence="5" id="KW-0812">Transmembrane</keyword>
<dbReference type="PANTHER" id="PTHR30026:SF13">
    <property type="entry name" value="MEMBRANE EFFLUX PROTEIN, PUTATIVE-RELATED"/>
    <property type="match status" value="1"/>
</dbReference>
<evidence type="ECO:0000256" key="2">
    <source>
        <dbReference type="ARBA" id="ARBA00007613"/>
    </source>
</evidence>
<dbReference type="PANTHER" id="PTHR30026">
    <property type="entry name" value="OUTER MEMBRANE PROTEIN TOLC"/>
    <property type="match status" value="1"/>
</dbReference>
<dbReference type="InterPro" id="IPR003423">
    <property type="entry name" value="OMP_efflux"/>
</dbReference>
<organism evidence="8 9">
    <name type="scientific">Fibrobacter succinogenes (strain ATCC 19169 / S85)</name>
    <dbReference type="NCBI Taxonomy" id="59374"/>
    <lineage>
        <taxon>Bacteria</taxon>
        <taxon>Pseudomonadati</taxon>
        <taxon>Fibrobacterota</taxon>
        <taxon>Fibrobacteria</taxon>
        <taxon>Fibrobacterales</taxon>
        <taxon>Fibrobacteraceae</taxon>
        <taxon>Fibrobacter</taxon>
    </lineage>
</organism>
<dbReference type="GO" id="GO:1990281">
    <property type="term" value="C:efflux pump complex"/>
    <property type="evidence" value="ECO:0007669"/>
    <property type="project" value="TreeGrafter"/>
</dbReference>
<dbReference type="KEGG" id="fsc:FSU_1095"/>
<accession>D9S9F8</accession>
<dbReference type="Gene3D" id="1.20.1600.10">
    <property type="entry name" value="Outer membrane efflux proteins (OEP)"/>
    <property type="match status" value="1"/>
</dbReference>
<dbReference type="GO" id="GO:0009279">
    <property type="term" value="C:cell outer membrane"/>
    <property type="evidence" value="ECO:0007669"/>
    <property type="project" value="UniProtKB-SubCell"/>
</dbReference>
<evidence type="ECO:0000256" key="5">
    <source>
        <dbReference type="ARBA" id="ARBA00022692"/>
    </source>
</evidence>